<dbReference type="SUPFAM" id="SSF55781">
    <property type="entry name" value="GAF domain-like"/>
    <property type="match status" value="1"/>
</dbReference>
<keyword evidence="3" id="KW-0804">Transcription</keyword>
<dbReference type="Gene3D" id="1.10.10.10">
    <property type="entry name" value="Winged helix-like DNA-binding domain superfamily/Winged helix DNA-binding domain"/>
    <property type="match status" value="1"/>
</dbReference>
<dbReference type="PROSITE" id="PS51077">
    <property type="entry name" value="HTH_ICLR"/>
    <property type="match status" value="1"/>
</dbReference>
<evidence type="ECO:0000256" key="1">
    <source>
        <dbReference type="ARBA" id="ARBA00023015"/>
    </source>
</evidence>
<evidence type="ECO:0000259" key="4">
    <source>
        <dbReference type="PROSITE" id="PS51077"/>
    </source>
</evidence>
<keyword evidence="1" id="KW-0805">Transcription regulation</keyword>
<dbReference type="InterPro" id="IPR036390">
    <property type="entry name" value="WH_DNA-bd_sf"/>
</dbReference>
<dbReference type="InterPro" id="IPR036388">
    <property type="entry name" value="WH-like_DNA-bd_sf"/>
</dbReference>
<dbReference type="InterPro" id="IPR005471">
    <property type="entry name" value="Tscrpt_reg_IclR_N"/>
</dbReference>
<sequence length="271" mass="29304">MKDIMTAQPETRDSKGASVISNVIDVLRCFSIEEPLQGVTEIAVQVGLHKSTVSRILATLENENIVERDPLSRRFRLGLGIITLAGPLLADLDVRKVAHPVLQELSRQTGETSALVLWNETESISVEQVVSRSNVKHTSPLGTSYGTALSASVQVFLALEEEDRVRQLLGSGTIQHPSPNREGLDAYLTRLGDVRSHGYAVNFGETSVEEVGIAVPVHDHRGDVAAAVLISAPRFRVDRDQLEVLVSACVLAAKDITRRLGGRPPVDAGLP</sequence>
<reference evidence="6 7" key="1">
    <citation type="submission" date="2016-10" db="EMBL/GenBank/DDBJ databases">
        <authorList>
            <person name="de Groot N.N."/>
        </authorList>
    </citation>
    <scope>NUCLEOTIDE SEQUENCE [LARGE SCALE GENOMIC DNA]</scope>
    <source>
        <strain evidence="6 7">NP_1H</strain>
    </source>
</reference>
<dbReference type="InterPro" id="IPR050707">
    <property type="entry name" value="HTH_MetabolicPath_Reg"/>
</dbReference>
<evidence type="ECO:0000256" key="3">
    <source>
        <dbReference type="ARBA" id="ARBA00023163"/>
    </source>
</evidence>
<dbReference type="AlphaFoldDB" id="A0A1G8HEC0"/>
<keyword evidence="2 6" id="KW-0238">DNA-binding</keyword>
<dbReference type="PROSITE" id="PS51078">
    <property type="entry name" value="ICLR_ED"/>
    <property type="match status" value="1"/>
</dbReference>
<dbReference type="InterPro" id="IPR014757">
    <property type="entry name" value="Tscrpt_reg_IclR_C"/>
</dbReference>
<name>A0A1G8HEC0_9MICC</name>
<dbReference type="STRING" id="335973.SAMN04488693_105169"/>
<proteinExistence type="predicted"/>
<feature type="domain" description="IclR-ED" evidence="5">
    <location>
        <begin position="80"/>
        <end position="262"/>
    </location>
</feature>
<dbReference type="Pfam" id="PF01614">
    <property type="entry name" value="IclR_C"/>
    <property type="match status" value="1"/>
</dbReference>
<protein>
    <submittedName>
        <fullName evidence="6">DNA-binding transcriptional regulator, IclR family</fullName>
    </submittedName>
</protein>
<accession>A0A1G8HEC0</accession>
<feature type="domain" description="HTH iclR-type" evidence="4">
    <location>
        <begin position="17"/>
        <end position="79"/>
    </location>
</feature>
<organism evidence="6 7">
    <name type="scientific">Arthrobacter subterraneus</name>
    <dbReference type="NCBI Taxonomy" id="335973"/>
    <lineage>
        <taxon>Bacteria</taxon>
        <taxon>Bacillati</taxon>
        <taxon>Actinomycetota</taxon>
        <taxon>Actinomycetes</taxon>
        <taxon>Micrococcales</taxon>
        <taxon>Micrococcaceae</taxon>
        <taxon>Arthrobacter</taxon>
    </lineage>
</organism>
<dbReference type="Proteomes" id="UP000199258">
    <property type="component" value="Unassembled WGS sequence"/>
</dbReference>
<dbReference type="Gene3D" id="3.30.450.40">
    <property type="match status" value="1"/>
</dbReference>
<evidence type="ECO:0000256" key="2">
    <source>
        <dbReference type="ARBA" id="ARBA00023125"/>
    </source>
</evidence>
<dbReference type="Pfam" id="PF09339">
    <property type="entry name" value="HTH_IclR"/>
    <property type="match status" value="1"/>
</dbReference>
<dbReference type="PANTHER" id="PTHR30136:SF24">
    <property type="entry name" value="HTH-TYPE TRANSCRIPTIONAL REPRESSOR ALLR"/>
    <property type="match status" value="1"/>
</dbReference>
<evidence type="ECO:0000313" key="6">
    <source>
        <dbReference type="EMBL" id="SDI05037.1"/>
    </source>
</evidence>
<dbReference type="GO" id="GO:0003677">
    <property type="term" value="F:DNA binding"/>
    <property type="evidence" value="ECO:0007669"/>
    <property type="project" value="UniProtKB-KW"/>
</dbReference>
<keyword evidence="7" id="KW-1185">Reference proteome</keyword>
<gene>
    <name evidence="6" type="ORF">SAMN04488693_105169</name>
</gene>
<dbReference type="PANTHER" id="PTHR30136">
    <property type="entry name" value="HELIX-TURN-HELIX TRANSCRIPTIONAL REGULATOR, ICLR FAMILY"/>
    <property type="match status" value="1"/>
</dbReference>
<evidence type="ECO:0000259" key="5">
    <source>
        <dbReference type="PROSITE" id="PS51078"/>
    </source>
</evidence>
<dbReference type="GO" id="GO:0003700">
    <property type="term" value="F:DNA-binding transcription factor activity"/>
    <property type="evidence" value="ECO:0007669"/>
    <property type="project" value="TreeGrafter"/>
</dbReference>
<dbReference type="InterPro" id="IPR029016">
    <property type="entry name" value="GAF-like_dom_sf"/>
</dbReference>
<dbReference type="GO" id="GO:0045892">
    <property type="term" value="P:negative regulation of DNA-templated transcription"/>
    <property type="evidence" value="ECO:0007669"/>
    <property type="project" value="TreeGrafter"/>
</dbReference>
<dbReference type="EMBL" id="FNDT01000005">
    <property type="protein sequence ID" value="SDI05037.1"/>
    <property type="molecule type" value="Genomic_DNA"/>
</dbReference>
<dbReference type="SMART" id="SM00346">
    <property type="entry name" value="HTH_ICLR"/>
    <property type="match status" value="1"/>
</dbReference>
<dbReference type="SUPFAM" id="SSF46785">
    <property type="entry name" value="Winged helix' DNA-binding domain"/>
    <property type="match status" value="1"/>
</dbReference>
<evidence type="ECO:0000313" key="7">
    <source>
        <dbReference type="Proteomes" id="UP000199258"/>
    </source>
</evidence>